<evidence type="ECO:0000313" key="2">
    <source>
        <dbReference type="EMBL" id="QZN95011.1"/>
    </source>
</evidence>
<gene>
    <name evidence="2" type="ORF">K6K13_17530</name>
</gene>
<organism evidence="2 3">
    <name type="scientific">Symbiopectobacterium purcellii</name>
    <dbReference type="NCBI Taxonomy" id="2871826"/>
    <lineage>
        <taxon>Bacteria</taxon>
        <taxon>Pseudomonadati</taxon>
        <taxon>Pseudomonadota</taxon>
        <taxon>Gammaproteobacteria</taxon>
        <taxon>Enterobacterales</taxon>
        <taxon>Enterobacteriaceae</taxon>
    </lineage>
</organism>
<feature type="domain" description="DSBA-like thioredoxin" evidence="1">
    <location>
        <begin position="10"/>
        <end position="187"/>
    </location>
</feature>
<evidence type="ECO:0000313" key="3">
    <source>
        <dbReference type="Proteomes" id="UP000825886"/>
    </source>
</evidence>
<dbReference type="PANTHER" id="PTHR13887">
    <property type="entry name" value="GLUTATHIONE S-TRANSFERASE KAPPA"/>
    <property type="match status" value="1"/>
</dbReference>
<name>A0ABX9AL55_9ENTR</name>
<proteinExistence type="predicted"/>
<dbReference type="PANTHER" id="PTHR13887:SF51">
    <property type="entry name" value="DSBA FAMILY PROTEIN"/>
    <property type="match status" value="1"/>
</dbReference>
<reference evidence="2 3" key="1">
    <citation type="submission" date="2021-08" db="EMBL/GenBank/DDBJ databases">
        <title>Culture and genomic analysis of Symbiopectobacterium purcellii sp. nov. gen. nov., isolated from the leafhopper Empoasca decipiens.</title>
        <authorList>
            <person name="Nadal-Jimenez P."/>
            <person name="Siozios S."/>
            <person name="Halliday N."/>
            <person name="Camara M."/>
            <person name="Hurst G.D.D."/>
        </authorList>
    </citation>
    <scope>NUCLEOTIDE SEQUENCE [LARGE SCALE GENOMIC DNA]</scope>
    <source>
        <strain evidence="2 3">SyEd1</strain>
    </source>
</reference>
<protein>
    <submittedName>
        <fullName evidence="2">DsbA family protein</fullName>
    </submittedName>
</protein>
<evidence type="ECO:0000259" key="1">
    <source>
        <dbReference type="Pfam" id="PF01323"/>
    </source>
</evidence>
<dbReference type="Proteomes" id="UP000825886">
    <property type="component" value="Chromosome"/>
</dbReference>
<sequence length="218" mass="23860">MAAVTLHYIYDPLCGWCYGAAPLAQAAQAMPGVNVVLHGGGMMTGSNRRQVTPQWHDYVLPHDQRIAELTGQPFGRPYFDKLLRDTSVVLDSAPPTAAVIAAERMANKGYEMLHHVQRAHYEQGRKIADVDVLTQCASEIGLDPVAFANEYAFVNADGLEHHFKESRALLAKVGGHGFPTFVLETANGNREIVQTVEFLGNIDAWRAFLQVKIGGFAA</sequence>
<keyword evidence="3" id="KW-1185">Reference proteome</keyword>
<dbReference type="InterPro" id="IPR036249">
    <property type="entry name" value="Thioredoxin-like_sf"/>
</dbReference>
<dbReference type="EMBL" id="CP081864">
    <property type="protein sequence ID" value="QZN95011.1"/>
    <property type="molecule type" value="Genomic_DNA"/>
</dbReference>
<dbReference type="CDD" id="cd03025">
    <property type="entry name" value="DsbA_FrnE_like"/>
    <property type="match status" value="1"/>
</dbReference>
<dbReference type="SUPFAM" id="SSF52833">
    <property type="entry name" value="Thioredoxin-like"/>
    <property type="match status" value="1"/>
</dbReference>
<dbReference type="InterPro" id="IPR001853">
    <property type="entry name" value="DSBA-like_thioredoxin_dom"/>
</dbReference>
<accession>A0ABX9AL55</accession>
<dbReference type="RefSeq" id="WP_222158120.1">
    <property type="nucleotide sequence ID" value="NZ_CP081864.1"/>
</dbReference>
<dbReference type="Gene3D" id="3.40.30.10">
    <property type="entry name" value="Glutaredoxin"/>
    <property type="match status" value="1"/>
</dbReference>
<dbReference type="Pfam" id="PF01323">
    <property type="entry name" value="DSBA"/>
    <property type="match status" value="1"/>
</dbReference>